<evidence type="ECO:0000259" key="2">
    <source>
        <dbReference type="Pfam" id="PF01266"/>
    </source>
</evidence>
<dbReference type="SUPFAM" id="SSF51905">
    <property type="entry name" value="FAD/NAD(P)-binding domain"/>
    <property type="match status" value="1"/>
</dbReference>
<evidence type="ECO:0000313" key="4">
    <source>
        <dbReference type="Proteomes" id="UP000006575"/>
    </source>
</evidence>
<feature type="domain" description="FAD dependent oxidoreductase" evidence="2">
    <location>
        <begin position="15"/>
        <end position="404"/>
    </location>
</feature>
<dbReference type="SUPFAM" id="SSF54373">
    <property type="entry name" value="FAD-linked reductases, C-terminal domain"/>
    <property type="match status" value="1"/>
</dbReference>
<dbReference type="InterPro" id="IPR006076">
    <property type="entry name" value="FAD-dep_OxRdtase"/>
</dbReference>
<dbReference type="Proteomes" id="UP000006575">
    <property type="component" value="Chromosome"/>
</dbReference>
<dbReference type="PANTHER" id="PTHR13847:SF289">
    <property type="entry name" value="GLYCINE OXIDASE"/>
    <property type="match status" value="1"/>
</dbReference>
<reference evidence="3 4" key="1">
    <citation type="journal article" date="2006" name="Genome Biol.">
        <title>The genome of Rhizobium leguminosarum has recognizable core and accessory components.</title>
        <authorList>
            <person name="Young J.W."/>
            <person name="Crossman L.C."/>
            <person name="Johnston A.W.B."/>
            <person name="Thomson N.R."/>
            <person name="Ghazoui Z.F."/>
            <person name="Hull K.H."/>
            <person name="Wexler M."/>
            <person name="Curson A.R.J."/>
            <person name="Todd J.D."/>
            <person name="Poole P.S."/>
            <person name="Mauchline T.H."/>
            <person name="East A.K."/>
            <person name="Quail M.A."/>
            <person name="Churcher C."/>
            <person name="Arrowsmith C."/>
            <person name="Cherevach A."/>
            <person name="Chillingworth T."/>
            <person name="Clarke K."/>
            <person name="Cronin A."/>
            <person name="Davis P."/>
            <person name="Fraser A."/>
            <person name="Hance Z."/>
            <person name="Hauser H."/>
            <person name="Jagels K."/>
            <person name="Moule S."/>
            <person name="Mungall K."/>
            <person name="Norbertczak H."/>
            <person name="Rabbinowitsch E."/>
            <person name="Sanders M."/>
            <person name="Simmonds M."/>
            <person name="Whitehead S."/>
            <person name="Parkhill J."/>
        </authorList>
    </citation>
    <scope>NUCLEOTIDE SEQUENCE [LARGE SCALE GENOMIC DNA]</scope>
    <source>
        <strain evidence="4">DSM 114642 / LMG 32736 / 3841</strain>
    </source>
</reference>
<dbReference type="EnsemblBacteria" id="CAK05970">
    <property type="protein sequence ID" value="CAK05970"/>
    <property type="gene ID" value="RL0477"/>
</dbReference>
<organism evidence="3 4">
    <name type="scientific">Rhizobium johnstonii (strain DSM 114642 / LMG 32736 / 3841)</name>
    <name type="common">Rhizobium leguminosarum bv. viciae</name>
    <dbReference type="NCBI Taxonomy" id="216596"/>
    <lineage>
        <taxon>Bacteria</taxon>
        <taxon>Pseudomonadati</taxon>
        <taxon>Pseudomonadota</taxon>
        <taxon>Alphaproteobacteria</taxon>
        <taxon>Hyphomicrobiales</taxon>
        <taxon>Rhizobiaceae</taxon>
        <taxon>Rhizobium/Agrobacterium group</taxon>
        <taxon>Rhizobium</taxon>
        <taxon>Rhizobium johnstonii</taxon>
    </lineage>
</organism>
<proteinExistence type="predicted"/>
<dbReference type="PANTHER" id="PTHR13847">
    <property type="entry name" value="SARCOSINE DEHYDROGENASE-RELATED"/>
    <property type="match status" value="1"/>
</dbReference>
<dbReference type="Gene3D" id="3.30.9.10">
    <property type="entry name" value="D-Amino Acid Oxidase, subunit A, domain 2"/>
    <property type="match status" value="1"/>
</dbReference>
<dbReference type="AlphaFoldDB" id="Q1MM32"/>
<dbReference type="KEGG" id="rle:RL0477"/>
<accession>Q1MM32</accession>
<name>Q1MM32_RHIJ3</name>
<evidence type="ECO:0000313" key="3">
    <source>
        <dbReference type="EMBL" id="CAK05970.1"/>
    </source>
</evidence>
<gene>
    <name evidence="3" type="ordered locus">RL0477</name>
</gene>
<dbReference type="HOGENOM" id="CLU_007884_9_0_5"/>
<dbReference type="eggNOG" id="COG0665">
    <property type="taxonomic scope" value="Bacteria"/>
</dbReference>
<evidence type="ECO:0000256" key="1">
    <source>
        <dbReference type="ARBA" id="ARBA00023002"/>
    </source>
</evidence>
<dbReference type="Gene3D" id="3.50.50.60">
    <property type="entry name" value="FAD/NAD(P)-binding domain"/>
    <property type="match status" value="2"/>
</dbReference>
<keyword evidence="1 3" id="KW-0560">Oxidoreductase</keyword>
<dbReference type="Pfam" id="PF01266">
    <property type="entry name" value="DAO"/>
    <property type="match status" value="1"/>
</dbReference>
<dbReference type="EC" id="1.4.99.1" evidence="3"/>
<keyword evidence="4" id="KW-1185">Reference proteome</keyword>
<dbReference type="GO" id="GO:0016491">
    <property type="term" value="F:oxidoreductase activity"/>
    <property type="evidence" value="ECO:0007669"/>
    <property type="project" value="UniProtKB-KW"/>
</dbReference>
<dbReference type="InterPro" id="IPR036188">
    <property type="entry name" value="FAD/NAD-bd_sf"/>
</dbReference>
<dbReference type="EMBL" id="AM236080">
    <property type="protein sequence ID" value="CAK05970.1"/>
    <property type="molecule type" value="Genomic_DNA"/>
</dbReference>
<dbReference type="GO" id="GO:0005737">
    <property type="term" value="C:cytoplasm"/>
    <property type="evidence" value="ECO:0007669"/>
    <property type="project" value="TreeGrafter"/>
</dbReference>
<sequence>MRWVDGMADETKKSVAVVGAGVIGASIAFELQRRGFEVTLIDKGEPGRGTSFGNMASIALDFAAGSGPSTWKKIPGWLLDPEGPVWLRPSYAARMLPWFLRFLAAGRPSRLREIEDAGMSLSHRALGDFRGMLEAIGAPELMTEEGCLAIYETEAEFAADRGHLAMMQRYGLEFEVLSNGAIQYYEPTLSPAIAKAVLLPDNKSIRDPYKLVVKLTDAAKAAGTTFVSGTVRNIERRGDGTAVVLLEDGRRIEADSVVLAAGVHTRFLAEKLGEPIPLETERGYHTQIMKPGIEMRYSVIWPHRAFMVTPTAGGIRVGGNVELAGLDAAPDFRRPRVLVRHAQRALPGLKVEETTEWMGHRPALPDTIPIISPSSKLPGVFYATGHGHLGLTFSATTALVIADMVTGLKPSLDMTPFRIDRY</sequence>
<protein>
    <submittedName>
        <fullName evidence="3">D-amino acid dehydrogenase</fullName>
        <ecNumber evidence="3">1.4.99.1</ecNumber>
    </submittedName>
</protein>